<dbReference type="EMBL" id="JAHMHS010000104">
    <property type="protein sequence ID" value="KAK1718094.1"/>
    <property type="molecule type" value="Genomic_DNA"/>
</dbReference>
<dbReference type="AlphaFoldDB" id="A0AAD8UG60"/>
<keyword evidence="3" id="KW-1185">Reference proteome</keyword>
<reference evidence="2" key="1">
    <citation type="submission" date="2021-12" db="EMBL/GenBank/DDBJ databases">
        <title>Comparative genomics, transcriptomics and evolutionary studies reveal genomic signatures of adaptation to plant cell wall in hemibiotrophic fungi.</title>
        <authorList>
            <consortium name="DOE Joint Genome Institute"/>
            <person name="Baroncelli R."/>
            <person name="Diaz J.F."/>
            <person name="Benocci T."/>
            <person name="Peng M."/>
            <person name="Battaglia E."/>
            <person name="Haridas S."/>
            <person name="Andreopoulos W."/>
            <person name="Labutti K."/>
            <person name="Pangilinan J."/>
            <person name="Floch G.L."/>
            <person name="Makela M.R."/>
            <person name="Henrissat B."/>
            <person name="Grigoriev I.V."/>
            <person name="Crouch J.A."/>
            <person name="De Vries R.P."/>
            <person name="Sukno S.A."/>
            <person name="Thon M.R."/>
        </authorList>
    </citation>
    <scope>NUCLEOTIDE SEQUENCE</scope>
    <source>
        <strain evidence="2">CBS 112980</strain>
    </source>
</reference>
<evidence type="ECO:0000256" key="1">
    <source>
        <dbReference type="SAM" id="SignalP"/>
    </source>
</evidence>
<dbReference type="RefSeq" id="XP_060361094.1">
    <property type="nucleotide sequence ID" value="XM_060509025.1"/>
</dbReference>
<gene>
    <name evidence="2" type="ORF">BDZ83DRAFT_633312</name>
</gene>
<accession>A0AAD8UG60</accession>
<sequence length="176" mass="19165">MKAFISLIAFFSMLSLSTGLAPNYISRSPTPEPAPVPGFLDGVLDAFSNVLHGLSKAGKFVWDKLDEAEQELLESDNQLVIDGCNVVRCGVELGFTSVKCLIDVVGTKGIGQAGKKEKLGCLAEVSQSNAVPIDCYLLMWRSYQDADNLFDRSLRRSMILRAIRFAITAGMPSRTT</sequence>
<name>A0AAD8UG60_GLOAC</name>
<keyword evidence="1" id="KW-0732">Signal</keyword>
<evidence type="ECO:0000313" key="2">
    <source>
        <dbReference type="EMBL" id="KAK1718094.1"/>
    </source>
</evidence>
<proteinExistence type="predicted"/>
<feature type="chain" id="PRO_5041949280" evidence="1">
    <location>
        <begin position="20"/>
        <end position="176"/>
    </location>
</feature>
<feature type="signal peptide" evidence="1">
    <location>
        <begin position="1"/>
        <end position="19"/>
    </location>
</feature>
<evidence type="ECO:0000313" key="3">
    <source>
        <dbReference type="Proteomes" id="UP001244207"/>
    </source>
</evidence>
<protein>
    <submittedName>
        <fullName evidence="2">Uncharacterized protein</fullName>
    </submittedName>
</protein>
<dbReference type="GeneID" id="85392924"/>
<organism evidence="2 3">
    <name type="scientific">Glomerella acutata</name>
    <name type="common">Colletotrichum acutatum</name>
    <dbReference type="NCBI Taxonomy" id="27357"/>
    <lineage>
        <taxon>Eukaryota</taxon>
        <taxon>Fungi</taxon>
        <taxon>Dikarya</taxon>
        <taxon>Ascomycota</taxon>
        <taxon>Pezizomycotina</taxon>
        <taxon>Sordariomycetes</taxon>
        <taxon>Hypocreomycetidae</taxon>
        <taxon>Glomerellales</taxon>
        <taxon>Glomerellaceae</taxon>
        <taxon>Colletotrichum</taxon>
        <taxon>Colletotrichum acutatum species complex</taxon>
    </lineage>
</organism>
<comment type="caution">
    <text evidence="2">The sequence shown here is derived from an EMBL/GenBank/DDBJ whole genome shotgun (WGS) entry which is preliminary data.</text>
</comment>
<dbReference type="Proteomes" id="UP001244207">
    <property type="component" value="Unassembled WGS sequence"/>
</dbReference>